<gene>
    <name evidence="1" type="ORF">ROE7235_03742</name>
</gene>
<protein>
    <submittedName>
        <fullName evidence="1">Uncharacterized protein</fullName>
    </submittedName>
</protein>
<keyword evidence="2" id="KW-1185">Reference proteome</keyword>
<evidence type="ECO:0000313" key="2">
    <source>
        <dbReference type="Proteomes" id="UP000272908"/>
    </source>
</evidence>
<reference evidence="2" key="1">
    <citation type="submission" date="2018-08" db="EMBL/GenBank/DDBJ databases">
        <authorList>
            <person name="Rodrigo-Torres L."/>
            <person name="Arahal R. D."/>
            <person name="Lucena T."/>
        </authorList>
    </citation>
    <scope>NUCLEOTIDE SEQUENCE [LARGE SCALE GENOMIC DNA]</scope>
    <source>
        <strain evidence="2">CECT 7235</strain>
    </source>
</reference>
<accession>A0A3B0MDM7</accession>
<evidence type="ECO:0000313" key="1">
    <source>
        <dbReference type="EMBL" id="SUZ33961.1"/>
    </source>
</evidence>
<dbReference type="EMBL" id="UIHC01000097">
    <property type="protein sequence ID" value="SUZ33961.1"/>
    <property type="molecule type" value="Genomic_DNA"/>
</dbReference>
<dbReference type="Proteomes" id="UP000272908">
    <property type="component" value="Unassembled WGS sequence"/>
</dbReference>
<dbReference type="RefSeq" id="WP_121097341.1">
    <property type="nucleotide sequence ID" value="NZ_UIHC01000097.1"/>
</dbReference>
<organism evidence="1 2">
    <name type="scientific">Roseinatronobacter ekhonensis</name>
    <dbReference type="NCBI Taxonomy" id="254356"/>
    <lineage>
        <taxon>Bacteria</taxon>
        <taxon>Pseudomonadati</taxon>
        <taxon>Pseudomonadota</taxon>
        <taxon>Alphaproteobacteria</taxon>
        <taxon>Rhodobacterales</taxon>
        <taxon>Paracoccaceae</taxon>
        <taxon>Roseinatronobacter</taxon>
    </lineage>
</organism>
<proteinExistence type="predicted"/>
<name>A0A3B0MDM7_9RHOB</name>
<sequence length="59" mass="6443">MPDGTETIEITLTPGIMLLVAEIVRHERGAPLRCPEQAKRVVADALLRLSNPENGELHA</sequence>
<dbReference type="AlphaFoldDB" id="A0A3B0MDM7"/>